<accession>X6MWG6</accession>
<reference evidence="1 2" key="1">
    <citation type="journal article" date="2013" name="Curr. Biol.">
        <title>The Genome of the Foraminiferan Reticulomyxa filosa.</title>
        <authorList>
            <person name="Glockner G."/>
            <person name="Hulsmann N."/>
            <person name="Schleicher M."/>
            <person name="Noegel A.A."/>
            <person name="Eichinger L."/>
            <person name="Gallinger C."/>
            <person name="Pawlowski J."/>
            <person name="Sierra R."/>
            <person name="Euteneuer U."/>
            <person name="Pillet L."/>
            <person name="Moustafa A."/>
            <person name="Platzer M."/>
            <person name="Groth M."/>
            <person name="Szafranski K."/>
            <person name="Schliwa M."/>
        </authorList>
    </citation>
    <scope>NUCLEOTIDE SEQUENCE [LARGE SCALE GENOMIC DNA]</scope>
</reference>
<dbReference type="Proteomes" id="UP000023152">
    <property type="component" value="Unassembled WGS sequence"/>
</dbReference>
<protein>
    <submittedName>
        <fullName evidence="1">Uncharacterized protein</fullName>
    </submittedName>
</protein>
<evidence type="ECO:0000313" key="1">
    <source>
        <dbReference type="EMBL" id="ETO17971.1"/>
    </source>
</evidence>
<sequence length="210" mass="23714">MWSRSTSLDFGILSFSAKETTYICFFPPCGNTYPIPHVHTPKETCGICQSKRHNYELSLGFPSSLNLKYEEWSFTVLILSTQEKVTVKMKSYPTIATLAAAAMSQAAIQYSSVASIYAMHIDLHQASVKFTLCDNTYPINKCVSPKHTLFVLDVPVAPNNPNSIAIWIVEKKSSLAGNVIQLYRAHLENSEKDMSLVENHQMEQIQFFFY</sequence>
<keyword evidence="2" id="KW-1185">Reference proteome</keyword>
<dbReference type="AlphaFoldDB" id="X6MWG6"/>
<proteinExistence type="predicted"/>
<evidence type="ECO:0000313" key="2">
    <source>
        <dbReference type="Proteomes" id="UP000023152"/>
    </source>
</evidence>
<gene>
    <name evidence="1" type="ORF">RFI_19334</name>
</gene>
<dbReference type="EMBL" id="ASPP01015692">
    <property type="protein sequence ID" value="ETO17971.1"/>
    <property type="molecule type" value="Genomic_DNA"/>
</dbReference>
<name>X6MWG6_RETFI</name>
<comment type="caution">
    <text evidence="1">The sequence shown here is derived from an EMBL/GenBank/DDBJ whole genome shotgun (WGS) entry which is preliminary data.</text>
</comment>
<organism evidence="1 2">
    <name type="scientific">Reticulomyxa filosa</name>
    <dbReference type="NCBI Taxonomy" id="46433"/>
    <lineage>
        <taxon>Eukaryota</taxon>
        <taxon>Sar</taxon>
        <taxon>Rhizaria</taxon>
        <taxon>Retaria</taxon>
        <taxon>Foraminifera</taxon>
        <taxon>Monothalamids</taxon>
        <taxon>Reticulomyxidae</taxon>
        <taxon>Reticulomyxa</taxon>
    </lineage>
</organism>